<protein>
    <submittedName>
        <fullName evidence="1">Uncharacterized protein</fullName>
    </submittedName>
</protein>
<sequence>MWSRGSGPPCYEEII</sequence>
<reference evidence="1" key="2">
    <citation type="journal article" date="2015" name="Fish Shellfish Immunol.">
        <title>Early steps in the European eel (Anguilla anguilla)-Vibrio vulnificus interaction in the gills: Role of the RtxA13 toxin.</title>
        <authorList>
            <person name="Callol A."/>
            <person name="Pajuelo D."/>
            <person name="Ebbesson L."/>
            <person name="Teles M."/>
            <person name="MacKenzie S."/>
            <person name="Amaro C."/>
        </authorList>
    </citation>
    <scope>NUCLEOTIDE SEQUENCE</scope>
</reference>
<proteinExistence type="predicted"/>
<reference evidence="1" key="1">
    <citation type="submission" date="2014-11" db="EMBL/GenBank/DDBJ databases">
        <authorList>
            <person name="Amaro Gonzalez C."/>
        </authorList>
    </citation>
    <scope>NUCLEOTIDE SEQUENCE</scope>
</reference>
<evidence type="ECO:0000313" key="1">
    <source>
        <dbReference type="EMBL" id="JAH53383.1"/>
    </source>
</evidence>
<dbReference type="EMBL" id="GBXM01055194">
    <property type="protein sequence ID" value="JAH53383.1"/>
    <property type="molecule type" value="Transcribed_RNA"/>
</dbReference>
<name>A0A0E9TKX3_ANGAN</name>
<organism evidence="1">
    <name type="scientific">Anguilla anguilla</name>
    <name type="common">European freshwater eel</name>
    <name type="synonym">Muraena anguilla</name>
    <dbReference type="NCBI Taxonomy" id="7936"/>
    <lineage>
        <taxon>Eukaryota</taxon>
        <taxon>Metazoa</taxon>
        <taxon>Chordata</taxon>
        <taxon>Craniata</taxon>
        <taxon>Vertebrata</taxon>
        <taxon>Euteleostomi</taxon>
        <taxon>Actinopterygii</taxon>
        <taxon>Neopterygii</taxon>
        <taxon>Teleostei</taxon>
        <taxon>Anguilliformes</taxon>
        <taxon>Anguillidae</taxon>
        <taxon>Anguilla</taxon>
    </lineage>
</organism>
<accession>A0A0E9TKX3</accession>